<evidence type="ECO:0000313" key="3">
    <source>
        <dbReference type="Proteomes" id="UP000297475"/>
    </source>
</evidence>
<accession>A0A4Z0W805</accession>
<feature type="transmembrane region" description="Helical" evidence="1">
    <location>
        <begin position="74"/>
        <end position="97"/>
    </location>
</feature>
<proteinExistence type="predicted"/>
<dbReference type="RefSeq" id="WP_135485080.1">
    <property type="nucleotide sequence ID" value="NZ_SRMF01000019.1"/>
</dbReference>
<feature type="transmembrane region" description="Helical" evidence="1">
    <location>
        <begin position="38"/>
        <end position="59"/>
    </location>
</feature>
<dbReference type="AlphaFoldDB" id="A0A4Z0W805"/>
<dbReference type="Proteomes" id="UP000297475">
    <property type="component" value="Unassembled WGS sequence"/>
</dbReference>
<dbReference type="EMBL" id="SRMF01000019">
    <property type="protein sequence ID" value="TGG89402.1"/>
    <property type="molecule type" value="Genomic_DNA"/>
</dbReference>
<keyword evidence="3" id="KW-1185">Reference proteome</keyword>
<keyword evidence="1" id="KW-1133">Transmembrane helix</keyword>
<evidence type="ECO:0000256" key="1">
    <source>
        <dbReference type="SAM" id="Phobius"/>
    </source>
</evidence>
<keyword evidence="1" id="KW-0812">Transmembrane</keyword>
<gene>
    <name evidence="2" type="ORF">E4656_19900</name>
</gene>
<feature type="transmembrane region" description="Helical" evidence="1">
    <location>
        <begin position="6"/>
        <end position="26"/>
    </location>
</feature>
<organism evidence="2 3">
    <name type="scientific">Natronospirillum operosum</name>
    <dbReference type="NCBI Taxonomy" id="2759953"/>
    <lineage>
        <taxon>Bacteria</taxon>
        <taxon>Pseudomonadati</taxon>
        <taxon>Pseudomonadota</taxon>
        <taxon>Gammaproteobacteria</taxon>
        <taxon>Oceanospirillales</taxon>
        <taxon>Natronospirillaceae</taxon>
        <taxon>Natronospirillum</taxon>
    </lineage>
</organism>
<sequence>MDQGFIYIATTACLVMLAYFIQRAGSAPECGTYKFSRAFISLMGFGTLLFGGGLAYEVYTRLIVSDDGLRSETWLIGCFFLFTVFTIAYYPSVRFIIKDTTLTYKSIWATKVFDLTQPFTLTCYPASGQYVIRQGKLKTKISSYISGWQYLLEEIEKQATAMEKIEKK</sequence>
<comment type="caution">
    <text evidence="2">The sequence shown here is derived from an EMBL/GenBank/DDBJ whole genome shotgun (WGS) entry which is preliminary data.</text>
</comment>
<keyword evidence="1" id="KW-0472">Membrane</keyword>
<protein>
    <submittedName>
        <fullName evidence="2">Uncharacterized protein</fullName>
    </submittedName>
</protein>
<evidence type="ECO:0000313" key="2">
    <source>
        <dbReference type="EMBL" id="TGG89402.1"/>
    </source>
</evidence>
<name>A0A4Z0W805_9GAMM</name>
<reference evidence="2 3" key="1">
    <citation type="submission" date="2019-04" db="EMBL/GenBank/DDBJ databases">
        <title>Natronospirillum operosus gen. nov., sp. nov., a haloalkaliphilic satellite isolated from decaying biomass of laboratory culture of cyanobacterium Geitlerinema sp. and proposal of Natronospirillaceae fam. nov. and Saccharospirillaceae fam. nov.</title>
        <authorList>
            <person name="Kevbrin V."/>
            <person name="Boltyanskaya Y."/>
            <person name="Koziaeva V."/>
            <person name="Grouzdev D.S."/>
            <person name="Park M."/>
            <person name="Cho J."/>
        </authorList>
    </citation>
    <scope>NUCLEOTIDE SEQUENCE [LARGE SCALE GENOMIC DNA]</scope>
    <source>
        <strain evidence="2 3">G-116</strain>
    </source>
</reference>